<dbReference type="EMBL" id="CH981525">
    <property type="protein sequence ID" value="EDK43331.1"/>
    <property type="molecule type" value="Genomic_DNA"/>
</dbReference>
<dbReference type="GO" id="GO:0000390">
    <property type="term" value="P:spliceosomal complex disassembly"/>
    <property type="evidence" value="ECO:0007669"/>
    <property type="project" value="InterPro"/>
</dbReference>
<dbReference type="PROSITE" id="PS50174">
    <property type="entry name" value="G_PATCH"/>
    <property type="match status" value="1"/>
</dbReference>
<dbReference type="PANTHER" id="PTHR23329">
    <property type="entry name" value="TUFTELIN-INTERACTING PROTEIN 11-RELATED"/>
    <property type="match status" value="1"/>
</dbReference>
<name>A5DVX3_LODEL</name>
<dbReference type="InterPro" id="IPR045211">
    <property type="entry name" value="TFP11/STIP/Ntr1"/>
</dbReference>
<dbReference type="InParanoid" id="A5DVX3"/>
<organism evidence="3 4">
    <name type="scientific">Lodderomyces elongisporus (strain ATCC 11503 / CBS 2605 / JCM 1781 / NBRC 1676 / NRRL YB-4239)</name>
    <name type="common">Yeast</name>
    <name type="synonym">Saccharomyces elongisporus</name>
    <dbReference type="NCBI Taxonomy" id="379508"/>
    <lineage>
        <taxon>Eukaryota</taxon>
        <taxon>Fungi</taxon>
        <taxon>Dikarya</taxon>
        <taxon>Ascomycota</taxon>
        <taxon>Saccharomycotina</taxon>
        <taxon>Pichiomycetes</taxon>
        <taxon>Debaryomycetaceae</taxon>
        <taxon>Candida/Lodderomyces clade</taxon>
        <taxon>Lodderomyces</taxon>
    </lineage>
</organism>
<dbReference type="Proteomes" id="UP000001996">
    <property type="component" value="Unassembled WGS sequence"/>
</dbReference>
<dbReference type="SMART" id="SM00443">
    <property type="entry name" value="G_patch"/>
    <property type="match status" value="1"/>
</dbReference>
<dbReference type="AlphaFoldDB" id="A5DVX3"/>
<dbReference type="GO" id="GO:0071008">
    <property type="term" value="C:U2-type post-mRNA release spliceosomal complex"/>
    <property type="evidence" value="ECO:0007669"/>
    <property type="project" value="TreeGrafter"/>
</dbReference>
<protein>
    <recommendedName>
        <fullName evidence="2">G-patch domain-containing protein</fullName>
    </recommendedName>
</protein>
<dbReference type="eggNOG" id="KOG2184">
    <property type="taxonomic scope" value="Eukaryota"/>
</dbReference>
<feature type="compositionally biased region" description="Acidic residues" evidence="1">
    <location>
        <begin position="322"/>
        <end position="337"/>
    </location>
</feature>
<gene>
    <name evidence="3" type="ORF">LELG_01509</name>
</gene>
<feature type="region of interest" description="Disordered" evidence="1">
    <location>
        <begin position="316"/>
        <end position="337"/>
    </location>
</feature>
<feature type="compositionally biased region" description="Basic and acidic residues" evidence="1">
    <location>
        <begin position="156"/>
        <end position="173"/>
    </location>
</feature>
<dbReference type="GO" id="GO:0003676">
    <property type="term" value="F:nucleic acid binding"/>
    <property type="evidence" value="ECO:0007669"/>
    <property type="project" value="InterPro"/>
</dbReference>
<keyword evidence="4" id="KW-1185">Reference proteome</keyword>
<feature type="compositionally biased region" description="Polar residues" evidence="1">
    <location>
        <begin position="82"/>
        <end position="100"/>
    </location>
</feature>
<accession>A5DVX3</accession>
<evidence type="ECO:0000256" key="1">
    <source>
        <dbReference type="SAM" id="MobiDB-lite"/>
    </source>
</evidence>
<reference evidence="3 4" key="1">
    <citation type="journal article" date="2009" name="Nature">
        <title>Evolution of pathogenicity and sexual reproduction in eight Candida genomes.</title>
        <authorList>
            <person name="Butler G."/>
            <person name="Rasmussen M.D."/>
            <person name="Lin M.F."/>
            <person name="Santos M.A."/>
            <person name="Sakthikumar S."/>
            <person name="Munro C.A."/>
            <person name="Rheinbay E."/>
            <person name="Grabherr M."/>
            <person name="Forche A."/>
            <person name="Reedy J.L."/>
            <person name="Agrafioti I."/>
            <person name="Arnaud M.B."/>
            <person name="Bates S."/>
            <person name="Brown A.J."/>
            <person name="Brunke S."/>
            <person name="Costanzo M.C."/>
            <person name="Fitzpatrick D.A."/>
            <person name="de Groot P.W."/>
            <person name="Harris D."/>
            <person name="Hoyer L.L."/>
            <person name="Hube B."/>
            <person name="Klis F.M."/>
            <person name="Kodira C."/>
            <person name="Lennard N."/>
            <person name="Logue M.E."/>
            <person name="Martin R."/>
            <person name="Neiman A.M."/>
            <person name="Nikolaou E."/>
            <person name="Quail M.A."/>
            <person name="Quinn J."/>
            <person name="Santos M.C."/>
            <person name="Schmitzberger F.F."/>
            <person name="Sherlock G."/>
            <person name="Shah P."/>
            <person name="Silverstein K.A."/>
            <person name="Skrzypek M.S."/>
            <person name="Soll D."/>
            <person name="Staggs R."/>
            <person name="Stansfield I."/>
            <person name="Stumpf M.P."/>
            <person name="Sudbery P.E."/>
            <person name="Srikantha T."/>
            <person name="Zeng Q."/>
            <person name="Berman J."/>
            <person name="Berriman M."/>
            <person name="Heitman J."/>
            <person name="Gow N.A."/>
            <person name="Lorenz M.C."/>
            <person name="Birren B.W."/>
            <person name="Kellis M."/>
            <person name="Cuomo C.A."/>
        </authorList>
    </citation>
    <scope>NUCLEOTIDE SEQUENCE [LARGE SCALE GENOMIC DNA]</scope>
    <source>
        <strain evidence="4">ATCC 11503 / BCRC 21390 / CBS 2605 / JCM 1781 / NBRC 1676 / NRRL YB-4239</strain>
    </source>
</reference>
<dbReference type="KEGG" id="lel:PVL30_001479"/>
<dbReference type="VEuPathDB" id="FungiDB:LELG_01509"/>
<dbReference type="InterPro" id="IPR000467">
    <property type="entry name" value="G_patch_dom"/>
</dbReference>
<proteinExistence type="predicted"/>
<dbReference type="GeneID" id="5233731"/>
<dbReference type="HOGENOM" id="CLU_367267_0_0_1"/>
<dbReference type="OrthoDB" id="4822at2759"/>
<dbReference type="PANTHER" id="PTHR23329:SF1">
    <property type="entry name" value="TUFTELIN-INTERACTING PROTEIN 11"/>
    <property type="match status" value="1"/>
</dbReference>
<evidence type="ECO:0000313" key="4">
    <source>
        <dbReference type="Proteomes" id="UP000001996"/>
    </source>
</evidence>
<feature type="compositionally biased region" description="Basic and acidic residues" evidence="1">
    <location>
        <begin position="66"/>
        <end position="81"/>
    </location>
</feature>
<feature type="region of interest" description="Disordered" evidence="1">
    <location>
        <begin position="57"/>
        <end position="102"/>
    </location>
</feature>
<evidence type="ECO:0000313" key="3">
    <source>
        <dbReference type="EMBL" id="EDK43331.1"/>
    </source>
</evidence>
<feature type="region of interest" description="Disordered" evidence="1">
    <location>
        <begin position="141"/>
        <end position="195"/>
    </location>
</feature>
<sequence length="823" mass="94545">MTVRNSSRSLTFAKSSDELLQPISNASNTTNTTGNLQRPTMALGLMMSAMYNEYSDLEDNEDEDSGVIKDEENEREIHDYTRNTQLSTSQPRSSNATQPSEKYLRYGIGAKLMMKMGYQEGKGLGTDQSGIVKPIETFAMHGRAGIGSGKGRKTGRKTDHEEQSEQKLRGSRRERGRGKGKGKGTGKEKAYSAGDFNSSDELMEVSDYSDEEQLAIKRLRSKIYNKLVEFENLKIDVPQNLKNWLENRDWDFENNSKFERVYQKLDTIYSLVTLTDRKDQLLELRRREESDYEETINSMTVMLETLKIARDQKISVSSDTTSNDDDDEEEEEEDDDDPIFKLAAMKVSNLELQESVILTLVKDKLEPILAINISDIEQQQSKVIPILQKICKLFLSFTQDDKLCQYDALLYQQYSEEIENIFQSNLSVAIDMKNNSDDVVASIFSAWSVNSPFADLAMVFELLFQGTLWKRICLLIEQWEPCSGIVLARAVEDYLTIVSHLGDKYQFNANVWIGKACKRISDKVKRMVNHNVRESMWSYLFVKDGHNSHVKHIRDQLFDIKTIWLPQIASHSQTDASEILILMEEAFAHVIYSQMGNLKSLFAIAFMFYDVMKLDSSILVVQYGIFNRWIEILIRLYKSDPMQVPEWYAGWYNYLTIDIANEVADETSVEVKNMIMWYLTKALDLIECKFDIVECEKLPMLYGQITPGVEELLHIARHENVKKEESVSTVTNVSGIPSKKFMTTFKDVLAGFCADKQIVMKNTRNLFHSTKGFLIMSFENSQKLIVYGYIDDVLWVHSNNSGDIEDGEYEPISLDKLPEYFFK</sequence>
<feature type="compositionally biased region" description="Basic residues" evidence="1">
    <location>
        <begin position="174"/>
        <end position="184"/>
    </location>
</feature>
<dbReference type="STRING" id="379508.A5DVX3"/>
<feature type="domain" description="G-patch" evidence="2">
    <location>
        <begin position="105"/>
        <end position="151"/>
    </location>
</feature>
<dbReference type="Pfam" id="PF01585">
    <property type="entry name" value="G-patch"/>
    <property type="match status" value="1"/>
</dbReference>
<evidence type="ECO:0000259" key="2">
    <source>
        <dbReference type="PROSITE" id="PS50174"/>
    </source>
</evidence>